<dbReference type="NCBIfam" id="TIGR00908">
    <property type="entry name" value="2A0305"/>
    <property type="match status" value="1"/>
</dbReference>
<comment type="caution">
    <text evidence="7">The sequence shown here is derived from an EMBL/GenBank/DDBJ whole genome shotgun (WGS) entry which is preliminary data.</text>
</comment>
<dbReference type="GO" id="GO:0022857">
    <property type="term" value="F:transmembrane transporter activity"/>
    <property type="evidence" value="ECO:0007669"/>
    <property type="project" value="InterPro"/>
</dbReference>
<feature type="transmembrane region" description="Helical" evidence="6">
    <location>
        <begin position="418"/>
        <end position="436"/>
    </location>
</feature>
<evidence type="ECO:0000256" key="4">
    <source>
        <dbReference type="ARBA" id="ARBA00022989"/>
    </source>
</evidence>
<gene>
    <name evidence="7" type="primary">yhdG</name>
    <name evidence="7" type="ORF">Mlute_01851</name>
</gene>
<dbReference type="InterPro" id="IPR002293">
    <property type="entry name" value="AA/rel_permease1"/>
</dbReference>
<dbReference type="Gene3D" id="1.20.1740.10">
    <property type="entry name" value="Amino acid/polyamine transporter I"/>
    <property type="match status" value="1"/>
</dbReference>
<keyword evidence="4 6" id="KW-1133">Transmembrane helix</keyword>
<evidence type="ECO:0000256" key="1">
    <source>
        <dbReference type="ARBA" id="ARBA00004651"/>
    </source>
</evidence>
<organism evidence="7 8">
    <name type="scientific">Meiothermus luteus</name>
    <dbReference type="NCBI Taxonomy" id="2026184"/>
    <lineage>
        <taxon>Bacteria</taxon>
        <taxon>Thermotogati</taxon>
        <taxon>Deinococcota</taxon>
        <taxon>Deinococci</taxon>
        <taxon>Thermales</taxon>
        <taxon>Thermaceae</taxon>
        <taxon>Meiothermus</taxon>
    </lineage>
</organism>
<feature type="transmembrane region" description="Helical" evidence="6">
    <location>
        <begin position="115"/>
        <end position="137"/>
    </location>
</feature>
<proteinExistence type="predicted"/>
<dbReference type="PIRSF" id="PIRSF006060">
    <property type="entry name" value="AA_transporter"/>
    <property type="match status" value="1"/>
</dbReference>
<keyword evidence="5 6" id="KW-0472">Membrane</keyword>
<evidence type="ECO:0000256" key="6">
    <source>
        <dbReference type="SAM" id="Phobius"/>
    </source>
</evidence>
<feature type="transmembrane region" description="Helical" evidence="6">
    <location>
        <begin position="169"/>
        <end position="192"/>
    </location>
</feature>
<feature type="transmembrane region" description="Helical" evidence="6">
    <location>
        <begin position="143"/>
        <end position="162"/>
    </location>
</feature>
<dbReference type="Proteomes" id="UP000265800">
    <property type="component" value="Unassembled WGS sequence"/>
</dbReference>
<feature type="transmembrane region" description="Helical" evidence="6">
    <location>
        <begin position="251"/>
        <end position="273"/>
    </location>
</feature>
<dbReference type="AlphaFoldDB" id="A0A399EKV1"/>
<dbReference type="InterPro" id="IPR004757">
    <property type="entry name" value="EtNH_permease"/>
</dbReference>
<feature type="transmembrane region" description="Helical" evidence="6">
    <location>
        <begin position="212"/>
        <end position="231"/>
    </location>
</feature>
<name>A0A399EKV1_9DEIN</name>
<dbReference type="PANTHER" id="PTHR42770:SF7">
    <property type="entry name" value="MEMBRANE PROTEIN"/>
    <property type="match status" value="1"/>
</dbReference>
<evidence type="ECO:0000256" key="5">
    <source>
        <dbReference type="ARBA" id="ARBA00023136"/>
    </source>
</evidence>
<dbReference type="Pfam" id="PF13520">
    <property type="entry name" value="AA_permease_2"/>
    <property type="match status" value="1"/>
</dbReference>
<accession>A0A399EKV1</accession>
<reference evidence="7 8" key="1">
    <citation type="submission" date="2018-08" db="EMBL/GenBank/DDBJ databases">
        <title>Meiothermus luteus KCTC 52599 genome sequencing project.</title>
        <authorList>
            <person name="Da Costa M.S."/>
            <person name="Albuquerque L."/>
            <person name="Raposo P."/>
            <person name="Froufe H.J.C."/>
            <person name="Barroso C.S."/>
            <person name="Egas C."/>
        </authorList>
    </citation>
    <scope>NUCLEOTIDE SEQUENCE [LARGE SCALE GENOMIC DNA]</scope>
    <source>
        <strain evidence="7 8">KCTC 52599</strain>
    </source>
</reference>
<keyword evidence="2" id="KW-1003">Cell membrane</keyword>
<feature type="transmembrane region" description="Helical" evidence="6">
    <location>
        <begin position="55"/>
        <end position="75"/>
    </location>
</feature>
<dbReference type="EMBL" id="QWKZ01000058">
    <property type="protein sequence ID" value="RIH84608.1"/>
    <property type="molecule type" value="Genomic_DNA"/>
</dbReference>
<evidence type="ECO:0000256" key="2">
    <source>
        <dbReference type="ARBA" id="ARBA00022475"/>
    </source>
</evidence>
<dbReference type="GO" id="GO:0005886">
    <property type="term" value="C:plasma membrane"/>
    <property type="evidence" value="ECO:0007669"/>
    <property type="project" value="UniProtKB-SubCell"/>
</dbReference>
<evidence type="ECO:0000313" key="8">
    <source>
        <dbReference type="Proteomes" id="UP000265800"/>
    </source>
</evidence>
<dbReference type="InterPro" id="IPR050367">
    <property type="entry name" value="APC_superfamily"/>
</dbReference>
<feature type="transmembrane region" description="Helical" evidence="6">
    <location>
        <begin position="376"/>
        <end position="397"/>
    </location>
</feature>
<keyword evidence="3 6" id="KW-0812">Transmembrane</keyword>
<comment type="subcellular location">
    <subcellularLocation>
        <location evidence="1">Cell membrane</location>
        <topology evidence="1">Multi-pass membrane protein</topology>
    </subcellularLocation>
</comment>
<feature type="transmembrane region" description="Helical" evidence="6">
    <location>
        <begin position="350"/>
        <end position="370"/>
    </location>
</feature>
<keyword evidence="8" id="KW-1185">Reference proteome</keyword>
<sequence>MENRPKQVRGAHYVDVDNTYLEKRRLRKSAGWVLLWGLGVGAVISGDFFGWNFGLAAGGFGGLLLATIVVAVMYVTMVLSIAELSTALPHAGGFYSFTRNAFGPNWAFLNGVTDLIEYVITPAVIVVGIAGYMNALIPGVPAWVWWAVFYALFVGINIRGTALTLRVSLIVTLLALGVLVFFYLAAAFSGAFSWEKVFNIAPAEGGSSFLPFGWYGVFAALPFAIWFYLAIEQLPLAAEESHDVVRDMPRALILGILTLLVLSVLTLVLNTGVAGAKEVGESSAPLELGFKAVFGDAATTTILTLIAITGLVASFHAIIYAYGRLIFALSRAGYLPTGLSIVSRYHTPHYALILGAVVGFLMCVLISTFSDSVGAALLNMAVFGAVISYAMVMFAYIRLARTRPDLPRPYKSPLGVPGAWVGAILALVCLGATFAVESYRPGVVGTAVFVVLMMAYYWFHSRFRLVAQAPEEEAALIAEAQREIR</sequence>
<dbReference type="PANTHER" id="PTHR42770">
    <property type="entry name" value="AMINO ACID TRANSPORTER-RELATED"/>
    <property type="match status" value="1"/>
</dbReference>
<protein>
    <submittedName>
        <fullName evidence="7">Putative amino acid permease YhdG</fullName>
    </submittedName>
</protein>
<evidence type="ECO:0000256" key="3">
    <source>
        <dbReference type="ARBA" id="ARBA00022692"/>
    </source>
</evidence>
<feature type="transmembrane region" description="Helical" evidence="6">
    <location>
        <begin position="442"/>
        <end position="459"/>
    </location>
</feature>
<feature type="transmembrane region" description="Helical" evidence="6">
    <location>
        <begin position="30"/>
        <end position="49"/>
    </location>
</feature>
<dbReference type="RefSeq" id="WP_119360432.1">
    <property type="nucleotide sequence ID" value="NZ_QWKZ01000058.1"/>
</dbReference>
<evidence type="ECO:0000313" key="7">
    <source>
        <dbReference type="EMBL" id="RIH84608.1"/>
    </source>
</evidence>
<feature type="transmembrane region" description="Helical" evidence="6">
    <location>
        <begin position="293"/>
        <end position="322"/>
    </location>
</feature>
<dbReference type="OrthoDB" id="178667at2"/>